<keyword evidence="2" id="KW-1133">Transmembrane helix</keyword>
<proteinExistence type="predicted"/>
<dbReference type="PANTHER" id="PTHR20859:SF93">
    <property type="entry name" value="CYTOKINE RECEPTOR FAMILY MEMBER B12-RELATED"/>
    <property type="match status" value="1"/>
</dbReference>
<feature type="domain" description="Fibronectin type-III" evidence="4">
    <location>
        <begin position="11"/>
        <end position="107"/>
    </location>
</feature>
<feature type="domain" description="Interferon/interleukin receptor" evidence="5">
    <location>
        <begin position="121"/>
        <end position="212"/>
    </location>
</feature>
<dbReference type="InterPro" id="IPR013783">
    <property type="entry name" value="Ig-like_fold"/>
</dbReference>
<accession>A0A5A9P680</accession>
<dbReference type="Gene3D" id="2.60.40.10">
    <property type="entry name" value="Immunoglobulins"/>
    <property type="match status" value="1"/>
</dbReference>
<evidence type="ECO:0000313" key="6">
    <source>
        <dbReference type="EMBL" id="KAA0716167.1"/>
    </source>
</evidence>
<dbReference type="InterPro" id="IPR003961">
    <property type="entry name" value="FN3_dom"/>
</dbReference>
<dbReference type="PANTHER" id="PTHR20859">
    <property type="entry name" value="INTERFERON/INTERLEUKIN RECEPTOR"/>
    <property type="match status" value="1"/>
</dbReference>
<dbReference type="GO" id="GO:0004896">
    <property type="term" value="F:cytokine receptor activity"/>
    <property type="evidence" value="ECO:0007669"/>
    <property type="project" value="TreeGrafter"/>
</dbReference>
<dbReference type="GO" id="GO:0005886">
    <property type="term" value="C:plasma membrane"/>
    <property type="evidence" value="ECO:0007669"/>
    <property type="project" value="TreeGrafter"/>
</dbReference>
<keyword evidence="3" id="KW-0732">Signal</keyword>
<dbReference type="Proteomes" id="UP000324632">
    <property type="component" value="Chromosome 10"/>
</dbReference>
<sequence length="445" mass="49153">MMCVKTEIFIFISLIHTSFCMDIPAPVNLSISSEYFVHLLSWSLGPDTPAGVHYTVSMRSLSNISVMLVKGCEKVTSPLQCNLTEAFSNPTETYYTKVSAVLRNHTSPPAHCRPFKPDENTTLESPVVSVSVYNTSLHVSLRSPSPALRDIYNSFDYRLTITSEDGPEFHQTFKSLQNRTVNDRTPGHRYCVNVSIMNHKYSSRPVVCVSTPKTDNISVTDVLMAVGLCLLMVPIVMCVAPRLLSYFLFQKGDLPEVLKSFKNPHQVYRVLHLPSESISTLTDDTDALHTGKKNTDEHEETDGDAEEKGVMYERLASQAPDTSWSSAFVSESSCESPLKPSSGVHESSADVQSSGCSGSEGDCVSDSYPLLTETPALIKCVDEPDGAALEEDVNLCSVMLLHDTSCSSSHEFELIADSFDTPVNMHMSDCEQESEEEYSEYLSRS</sequence>
<dbReference type="AlphaFoldDB" id="A0A5A9P680"/>
<feature type="region of interest" description="Disordered" evidence="1">
    <location>
        <begin position="337"/>
        <end position="360"/>
    </location>
</feature>
<evidence type="ECO:0000259" key="5">
    <source>
        <dbReference type="Pfam" id="PF09294"/>
    </source>
</evidence>
<feature type="compositionally biased region" description="Basic and acidic residues" evidence="1">
    <location>
        <begin position="286"/>
        <end position="296"/>
    </location>
</feature>
<feature type="region of interest" description="Disordered" evidence="1">
    <location>
        <begin position="282"/>
        <end position="307"/>
    </location>
</feature>
<dbReference type="InterPro" id="IPR036116">
    <property type="entry name" value="FN3_sf"/>
</dbReference>
<feature type="chain" id="PRO_5022748318" description="Interferon alpha/beta receptor 2" evidence="3">
    <location>
        <begin position="21"/>
        <end position="445"/>
    </location>
</feature>
<keyword evidence="7" id="KW-1185">Reference proteome</keyword>
<comment type="caution">
    <text evidence="6">The sequence shown here is derived from an EMBL/GenBank/DDBJ whole genome shotgun (WGS) entry which is preliminary data.</text>
</comment>
<reference evidence="6 7" key="1">
    <citation type="journal article" date="2019" name="Mol. Ecol. Resour.">
        <title>Chromosome-level genome assembly of Triplophysa tibetana, a fish adapted to the harsh high-altitude environment of the Tibetan Plateau.</title>
        <authorList>
            <person name="Yang X."/>
            <person name="Liu H."/>
            <person name="Ma Z."/>
            <person name="Zou Y."/>
            <person name="Zou M."/>
            <person name="Mao Y."/>
            <person name="Li X."/>
            <person name="Wang H."/>
            <person name="Chen T."/>
            <person name="Wang W."/>
            <person name="Yang R."/>
        </authorList>
    </citation>
    <scope>NUCLEOTIDE SEQUENCE [LARGE SCALE GENOMIC DNA]</scope>
    <source>
        <strain evidence="6">TTIB1903HZAU</strain>
        <tissue evidence="6">Muscle</tissue>
    </source>
</reference>
<dbReference type="SUPFAM" id="SSF49265">
    <property type="entry name" value="Fibronectin type III"/>
    <property type="match status" value="2"/>
</dbReference>
<evidence type="ECO:0000256" key="2">
    <source>
        <dbReference type="SAM" id="Phobius"/>
    </source>
</evidence>
<evidence type="ECO:0000259" key="4">
    <source>
        <dbReference type="Pfam" id="PF01108"/>
    </source>
</evidence>
<dbReference type="EMBL" id="SOYY01000010">
    <property type="protein sequence ID" value="KAA0716167.1"/>
    <property type="molecule type" value="Genomic_DNA"/>
</dbReference>
<name>A0A5A9P680_9TELE</name>
<dbReference type="Pfam" id="PF09294">
    <property type="entry name" value="Interfer-bind"/>
    <property type="match status" value="1"/>
</dbReference>
<keyword evidence="2" id="KW-0472">Membrane</keyword>
<dbReference type="InterPro" id="IPR015373">
    <property type="entry name" value="Interferon/interleukin_rcp_dom"/>
</dbReference>
<evidence type="ECO:0000256" key="3">
    <source>
        <dbReference type="SAM" id="SignalP"/>
    </source>
</evidence>
<organism evidence="6 7">
    <name type="scientific">Triplophysa tibetana</name>
    <dbReference type="NCBI Taxonomy" id="1572043"/>
    <lineage>
        <taxon>Eukaryota</taxon>
        <taxon>Metazoa</taxon>
        <taxon>Chordata</taxon>
        <taxon>Craniata</taxon>
        <taxon>Vertebrata</taxon>
        <taxon>Euteleostomi</taxon>
        <taxon>Actinopterygii</taxon>
        <taxon>Neopterygii</taxon>
        <taxon>Teleostei</taxon>
        <taxon>Ostariophysi</taxon>
        <taxon>Cypriniformes</taxon>
        <taxon>Nemacheilidae</taxon>
        <taxon>Triplophysa</taxon>
    </lineage>
</organism>
<dbReference type="InterPro" id="IPR050650">
    <property type="entry name" value="Type-II_Cytokine-TF_Rcpt"/>
</dbReference>
<feature type="signal peptide" evidence="3">
    <location>
        <begin position="1"/>
        <end position="20"/>
    </location>
</feature>
<evidence type="ECO:0000256" key="1">
    <source>
        <dbReference type="SAM" id="MobiDB-lite"/>
    </source>
</evidence>
<feature type="transmembrane region" description="Helical" evidence="2">
    <location>
        <begin position="222"/>
        <end position="249"/>
    </location>
</feature>
<gene>
    <name evidence="6" type="ORF">E1301_Tti019911</name>
</gene>
<keyword evidence="2" id="KW-0812">Transmembrane</keyword>
<evidence type="ECO:0000313" key="7">
    <source>
        <dbReference type="Proteomes" id="UP000324632"/>
    </source>
</evidence>
<dbReference type="Pfam" id="PF01108">
    <property type="entry name" value="Tissue_fac"/>
    <property type="match status" value="1"/>
</dbReference>
<evidence type="ECO:0008006" key="8">
    <source>
        <dbReference type="Google" id="ProtNLM"/>
    </source>
</evidence>
<protein>
    <recommendedName>
        <fullName evidence="8">Interferon alpha/beta receptor 2</fullName>
    </recommendedName>
</protein>